<keyword evidence="2" id="KW-0949">S-adenosyl-L-methionine</keyword>
<dbReference type="AlphaFoldDB" id="A0A1Y0IBP0"/>
<dbReference type="GO" id="GO:0051536">
    <property type="term" value="F:iron-sulfur cluster binding"/>
    <property type="evidence" value="ECO:0007669"/>
    <property type="project" value="UniProtKB-KW"/>
</dbReference>
<protein>
    <submittedName>
        <fullName evidence="8">Fe-S oxidoreductase</fullName>
    </submittedName>
</protein>
<proteinExistence type="predicted"/>
<dbReference type="KEGG" id="ome:OLMES_3143"/>
<keyword evidence="3" id="KW-0479">Metal-binding</keyword>
<dbReference type="Pfam" id="PF12345">
    <property type="entry name" value="DUF3641"/>
    <property type="match status" value="1"/>
</dbReference>
<evidence type="ECO:0000256" key="4">
    <source>
        <dbReference type="ARBA" id="ARBA00023004"/>
    </source>
</evidence>
<comment type="cofactor">
    <cofactor evidence="1">
        <name>[4Fe-4S] cluster</name>
        <dbReference type="ChEBI" id="CHEBI:49883"/>
    </cofactor>
</comment>
<dbReference type="SFLD" id="SFLDG01067">
    <property type="entry name" value="SPASM/twitch_domain_containing"/>
    <property type="match status" value="1"/>
</dbReference>
<gene>
    <name evidence="8" type="ORF">OLMES_3143</name>
</gene>
<dbReference type="NCBIfam" id="TIGR04167">
    <property type="entry name" value="rSAM_SeCys"/>
    <property type="match status" value="1"/>
</dbReference>
<dbReference type="Pfam" id="PF04055">
    <property type="entry name" value="Radical_SAM"/>
    <property type="match status" value="1"/>
</dbReference>
<keyword evidence="9" id="KW-1185">Reference proteome</keyword>
<dbReference type="InterPro" id="IPR058240">
    <property type="entry name" value="rSAM_sf"/>
</dbReference>
<dbReference type="Gene3D" id="3.20.20.70">
    <property type="entry name" value="Aldolase class I"/>
    <property type="match status" value="1"/>
</dbReference>
<organism evidence="8 9">
    <name type="scientific">Oleiphilus messinensis</name>
    <dbReference type="NCBI Taxonomy" id="141451"/>
    <lineage>
        <taxon>Bacteria</taxon>
        <taxon>Pseudomonadati</taxon>
        <taxon>Pseudomonadota</taxon>
        <taxon>Gammaproteobacteria</taxon>
        <taxon>Oceanospirillales</taxon>
        <taxon>Oleiphilaceae</taxon>
        <taxon>Oleiphilus</taxon>
    </lineage>
</organism>
<dbReference type="OrthoDB" id="9810775at2"/>
<evidence type="ECO:0000313" key="8">
    <source>
        <dbReference type="EMBL" id="ARU57186.1"/>
    </source>
</evidence>
<sequence>MLDTRPMLMVTDFPEIKRDRMDMLQVNLGYLCNLSCTHCHVNAGPRRTELMTRETVDLVLSYLETHDVGALDLTGGAPEMNPEFRYLVQEARRLGVKVIDRCNLTILLEPGYEDLAAFLAAHQVEIVASLPCYLKENVDKQRGKGVYDSSIEALIRLNDLGYGMPETGLSLNLVYNPGGAFLPPGQAALESEYKRQLDEHFGIQFNQLFTIANMPISRFGSVLLSKGEFNNYMALLKSAYSEENLKNVMCRSLISLDWQGYLYDCDFNQMLDMPLIASDRTKTHLSEIMDNDLTGQAIQVGAHCYGCTAGQGSSCGGAL</sequence>
<evidence type="ECO:0000256" key="3">
    <source>
        <dbReference type="ARBA" id="ARBA00022723"/>
    </source>
</evidence>
<name>A0A1Y0IBP0_9GAMM</name>
<feature type="domain" description="Radical SAM core" evidence="6">
    <location>
        <begin position="27"/>
        <end position="162"/>
    </location>
</feature>
<dbReference type="InterPro" id="IPR024521">
    <property type="entry name" value="ArsS-like_C"/>
</dbReference>
<evidence type="ECO:0000256" key="1">
    <source>
        <dbReference type="ARBA" id="ARBA00001966"/>
    </source>
</evidence>
<evidence type="ECO:0000313" key="9">
    <source>
        <dbReference type="Proteomes" id="UP000196027"/>
    </source>
</evidence>
<dbReference type="SFLD" id="SFLDS00029">
    <property type="entry name" value="Radical_SAM"/>
    <property type="match status" value="1"/>
</dbReference>
<dbReference type="GO" id="GO:0003824">
    <property type="term" value="F:catalytic activity"/>
    <property type="evidence" value="ECO:0007669"/>
    <property type="project" value="InterPro"/>
</dbReference>
<accession>A0A1Y0IBP0</accession>
<dbReference type="PANTHER" id="PTHR43728:SF1">
    <property type="entry name" value="FE-S OXIDOREDUCTASE"/>
    <property type="match status" value="1"/>
</dbReference>
<dbReference type="GO" id="GO:0046872">
    <property type="term" value="F:metal ion binding"/>
    <property type="evidence" value="ECO:0007669"/>
    <property type="project" value="UniProtKB-KW"/>
</dbReference>
<dbReference type="InterPro" id="IPR026351">
    <property type="entry name" value="rSAM_ArsS-like"/>
</dbReference>
<dbReference type="Proteomes" id="UP000196027">
    <property type="component" value="Chromosome"/>
</dbReference>
<feature type="domain" description="Arsenosugar biosynthesis radical SAM protein ArsS-like C-terminal" evidence="7">
    <location>
        <begin position="182"/>
        <end position="318"/>
    </location>
</feature>
<evidence type="ECO:0000256" key="5">
    <source>
        <dbReference type="ARBA" id="ARBA00023014"/>
    </source>
</evidence>
<dbReference type="PANTHER" id="PTHR43728">
    <property type="entry name" value="SLR0304 PROTEIN"/>
    <property type="match status" value="1"/>
</dbReference>
<dbReference type="InterPro" id="IPR007197">
    <property type="entry name" value="rSAM"/>
</dbReference>
<dbReference type="EMBL" id="CP021425">
    <property type="protein sequence ID" value="ARU57186.1"/>
    <property type="molecule type" value="Genomic_DNA"/>
</dbReference>
<dbReference type="SUPFAM" id="SSF102114">
    <property type="entry name" value="Radical SAM enzymes"/>
    <property type="match status" value="1"/>
</dbReference>
<reference evidence="8 9" key="1">
    <citation type="submission" date="2017-05" db="EMBL/GenBank/DDBJ databases">
        <title>Genomic insights into alkan degradation activity of Oleiphilus messinensis.</title>
        <authorList>
            <person name="Kozyavkin S.A."/>
            <person name="Slesarev A.I."/>
            <person name="Golyshin P.N."/>
            <person name="Korzhenkov A."/>
            <person name="Golyshina O.N."/>
            <person name="Toshchakov S.V."/>
        </authorList>
    </citation>
    <scope>NUCLEOTIDE SEQUENCE [LARGE SCALE GENOMIC DNA]</scope>
    <source>
        <strain evidence="8 9">ME102</strain>
    </source>
</reference>
<evidence type="ECO:0000259" key="7">
    <source>
        <dbReference type="Pfam" id="PF12345"/>
    </source>
</evidence>
<keyword evidence="5" id="KW-0411">Iron-sulfur</keyword>
<evidence type="ECO:0000256" key="2">
    <source>
        <dbReference type="ARBA" id="ARBA00022691"/>
    </source>
</evidence>
<dbReference type="RefSeq" id="WP_087462108.1">
    <property type="nucleotide sequence ID" value="NZ_CP021425.1"/>
</dbReference>
<evidence type="ECO:0000259" key="6">
    <source>
        <dbReference type="Pfam" id="PF04055"/>
    </source>
</evidence>
<dbReference type="InterPro" id="IPR013785">
    <property type="entry name" value="Aldolase_TIM"/>
</dbReference>
<keyword evidence="4" id="KW-0408">Iron</keyword>
<dbReference type="CDD" id="cd01335">
    <property type="entry name" value="Radical_SAM"/>
    <property type="match status" value="1"/>
</dbReference>